<dbReference type="AlphaFoldDB" id="A0A9N8QFN0"/>
<feature type="compositionally biased region" description="Low complexity" evidence="1">
    <location>
        <begin position="127"/>
        <end position="141"/>
    </location>
</feature>
<reference evidence="2 3" key="1">
    <citation type="submission" date="2020-10" db="EMBL/GenBank/DDBJ databases">
        <authorList>
            <person name="Sedaghatjoo S."/>
        </authorList>
    </citation>
    <scope>NUCLEOTIDE SEQUENCE [LARGE SCALE GENOMIC DNA]</scope>
    <source>
        <strain evidence="2 3">LLFL</strain>
    </source>
</reference>
<dbReference type="Proteomes" id="UP000836404">
    <property type="component" value="Unassembled WGS sequence"/>
</dbReference>
<proteinExistence type="predicted"/>
<comment type="caution">
    <text evidence="2">The sequence shown here is derived from an EMBL/GenBank/DDBJ whole genome shotgun (WGS) entry which is preliminary data.</text>
</comment>
<feature type="region of interest" description="Disordered" evidence="1">
    <location>
        <begin position="40"/>
        <end position="61"/>
    </location>
</feature>
<sequence length="181" mass="18737">MTDPSMLAKQSSVDDKIEEARSLLPPAALQSASILASASPAAAQLSPVTHAPSHGDPATSAKASPMLPSVLLLHAVPLSDKFLVLSATLCPMSVGAEKKRQVADAEEEDRPVVRPRTEQDGQAQSRTPAAVTAAVKTALTPSQSVMPTPTPAVLIPDATTTQDQRSLTTVAATSRVKTQDA</sequence>
<protein>
    <submittedName>
        <fullName evidence="2">Uncharacterized protein</fullName>
    </submittedName>
</protein>
<gene>
    <name evidence="2" type="ORF">JKILLFL_G3456</name>
</gene>
<evidence type="ECO:0000313" key="3">
    <source>
        <dbReference type="Proteomes" id="UP000836404"/>
    </source>
</evidence>
<feature type="region of interest" description="Disordered" evidence="1">
    <location>
        <begin position="95"/>
        <end position="181"/>
    </location>
</feature>
<organism evidence="2 3">
    <name type="scientific">Tilletia laevis</name>
    <dbReference type="NCBI Taxonomy" id="157183"/>
    <lineage>
        <taxon>Eukaryota</taxon>
        <taxon>Fungi</taxon>
        <taxon>Dikarya</taxon>
        <taxon>Basidiomycota</taxon>
        <taxon>Ustilaginomycotina</taxon>
        <taxon>Exobasidiomycetes</taxon>
        <taxon>Tilletiales</taxon>
        <taxon>Tilletiaceae</taxon>
        <taxon>Tilletia</taxon>
    </lineage>
</organism>
<feature type="compositionally biased region" description="Basic and acidic residues" evidence="1">
    <location>
        <begin position="110"/>
        <end position="119"/>
    </location>
</feature>
<accession>A0A9N8QFN0</accession>
<evidence type="ECO:0000313" key="2">
    <source>
        <dbReference type="EMBL" id="CAD6933681.1"/>
    </source>
</evidence>
<name>A0A9N8QFN0_9BASI</name>
<dbReference type="EMBL" id="CAJHJF010003225">
    <property type="protein sequence ID" value="CAD6933681.1"/>
    <property type="molecule type" value="Genomic_DNA"/>
</dbReference>
<feature type="compositionally biased region" description="Polar residues" evidence="1">
    <location>
        <begin position="158"/>
        <end position="181"/>
    </location>
</feature>
<keyword evidence="3" id="KW-1185">Reference proteome</keyword>
<evidence type="ECO:0000256" key="1">
    <source>
        <dbReference type="SAM" id="MobiDB-lite"/>
    </source>
</evidence>